<dbReference type="Gene3D" id="1.25.10.10">
    <property type="entry name" value="Leucine-rich Repeat Variant"/>
    <property type="match status" value="1"/>
</dbReference>
<evidence type="ECO:0000313" key="3">
    <source>
        <dbReference type="EMBL" id="KAF0727806.1"/>
    </source>
</evidence>
<reference evidence="3 4" key="1">
    <citation type="submission" date="2019-07" db="EMBL/GenBank/DDBJ databases">
        <title>Genomics analysis of Aphanomyces spp. identifies a new class of oomycete effector associated with host adaptation.</title>
        <authorList>
            <person name="Gaulin E."/>
        </authorList>
    </citation>
    <scope>NUCLEOTIDE SEQUENCE [LARGE SCALE GENOMIC DNA]</scope>
    <source>
        <strain evidence="3 4">ATCC 201684</strain>
    </source>
</reference>
<feature type="domain" description="CLASP N-terminal" evidence="2">
    <location>
        <begin position="14"/>
        <end position="203"/>
    </location>
</feature>
<feature type="region of interest" description="Disordered" evidence="1">
    <location>
        <begin position="363"/>
        <end position="398"/>
    </location>
</feature>
<dbReference type="VEuPathDB" id="FungiDB:AeMF1_016288"/>
<dbReference type="InterPro" id="IPR011989">
    <property type="entry name" value="ARM-like"/>
</dbReference>
<dbReference type="Pfam" id="PF12348">
    <property type="entry name" value="CLASP_N"/>
    <property type="match status" value="1"/>
</dbReference>
<dbReference type="Proteomes" id="UP000481153">
    <property type="component" value="Unassembled WGS sequence"/>
</dbReference>
<feature type="compositionally biased region" description="Basic and acidic residues" evidence="1">
    <location>
        <begin position="375"/>
        <end position="387"/>
    </location>
</feature>
<evidence type="ECO:0000259" key="2">
    <source>
        <dbReference type="Pfam" id="PF12348"/>
    </source>
</evidence>
<accession>A0A6G0WKL4</accession>
<evidence type="ECO:0000256" key="1">
    <source>
        <dbReference type="SAM" id="MobiDB-lite"/>
    </source>
</evidence>
<dbReference type="SUPFAM" id="SSF48371">
    <property type="entry name" value="ARM repeat"/>
    <property type="match status" value="1"/>
</dbReference>
<sequence length="774" mass="86498">MDELLLQIEICGEILKNPGVEWTSRVNHMKQLEAAACAMSKISHYSPARIVQQLMPLVDAFQQALADSRPAVIKQTCSLVGTLAWTCGASFGPITEALLVPMLLMATKQKQTQVIAFAARQCLHSMSKASRYSLTLLERTFHRARREANLRMMCTSLLVLVLRYWDPEDVLATENYMPLRRVILRSLQDKDTAVQAQGRMALCLLCEYGQESMAELVVSIPFDIFERVVAEYPDSLCATERRRLLFPEEPQVEEEEDGGEMSLLSAIPELEGEQEEDNLPEEEISGGDDDEDDMSHIMIMPKAYFRPSEWTEEPAWSDSSASSSPELENNDPNVEYIEPELSFDANGRNASEHEMTMDAWLDQAKSRSPGSTKSSETESRISVHDLPTDNNDDDKDDESQMNEHLIANSTEEPFEPDFIFETNEEVNLGSLETHNDAPIHTAHVVDDVKKNGHETVARPVQPMKHPMQSLSLPEEPKLIALQRILSRNTSLSDIEMPVAQDQDIRDPPSRRANLTHVAQANTRSNKLYEAPVPPTTPPPKFTHRSDRYTLDADLTKQKLPMTSLHSQVQAKPTQVELSTPLKPQPTVELTKSSPSVNVQKLESTLDSIILSMDKLSSKLTPEKLTLDRIPSIAPFVPRPSPRAIVAPPADSLPLPEPFVKPQEAPCPQPSPAPDSDRVMWDWTFAALWCISLIYAVAGITAAVNAHYSYSSPSVQFSRVHLDFQLQEAVQAASRQLSSTQTMLNAWTEDMMKVKARLEEATEEDDKPVESIGGL</sequence>
<dbReference type="InterPro" id="IPR016024">
    <property type="entry name" value="ARM-type_fold"/>
</dbReference>
<feature type="region of interest" description="Disordered" evidence="1">
    <location>
        <begin position="310"/>
        <end position="332"/>
    </location>
</feature>
<organism evidence="3 4">
    <name type="scientific">Aphanomyces euteiches</name>
    <dbReference type="NCBI Taxonomy" id="100861"/>
    <lineage>
        <taxon>Eukaryota</taxon>
        <taxon>Sar</taxon>
        <taxon>Stramenopiles</taxon>
        <taxon>Oomycota</taxon>
        <taxon>Saprolegniomycetes</taxon>
        <taxon>Saprolegniales</taxon>
        <taxon>Verrucalvaceae</taxon>
        <taxon>Aphanomyces</taxon>
    </lineage>
</organism>
<dbReference type="AlphaFoldDB" id="A0A6G0WKL4"/>
<protein>
    <recommendedName>
        <fullName evidence="2">CLASP N-terminal domain-containing protein</fullName>
    </recommendedName>
</protein>
<feature type="region of interest" description="Disordered" evidence="1">
    <location>
        <begin position="270"/>
        <end position="294"/>
    </location>
</feature>
<keyword evidence="4" id="KW-1185">Reference proteome</keyword>
<comment type="caution">
    <text evidence="3">The sequence shown here is derived from an EMBL/GenBank/DDBJ whole genome shotgun (WGS) entry which is preliminary data.</text>
</comment>
<dbReference type="EMBL" id="VJMJ01000188">
    <property type="protein sequence ID" value="KAF0727806.1"/>
    <property type="molecule type" value="Genomic_DNA"/>
</dbReference>
<evidence type="ECO:0000313" key="4">
    <source>
        <dbReference type="Proteomes" id="UP000481153"/>
    </source>
</evidence>
<gene>
    <name evidence="3" type="ORF">Ae201684_014242</name>
</gene>
<proteinExistence type="predicted"/>
<dbReference type="InterPro" id="IPR024395">
    <property type="entry name" value="CLASP_N_dom"/>
</dbReference>
<feature type="compositionally biased region" description="Acidic residues" evidence="1">
    <location>
        <begin position="270"/>
        <end position="293"/>
    </location>
</feature>
<name>A0A6G0WKL4_9STRA</name>